<dbReference type="GO" id="GO:0016887">
    <property type="term" value="F:ATP hydrolysis activity"/>
    <property type="evidence" value="ECO:0007669"/>
    <property type="project" value="InterPro"/>
</dbReference>
<dbReference type="GO" id="GO:0005524">
    <property type="term" value="F:ATP binding"/>
    <property type="evidence" value="ECO:0007669"/>
    <property type="project" value="UniProtKB-KW"/>
</dbReference>
<dbReference type="SUPFAM" id="SSF50331">
    <property type="entry name" value="MOP-like"/>
    <property type="match status" value="1"/>
</dbReference>
<keyword evidence="3 5" id="KW-0067">ATP-binding</keyword>
<dbReference type="Pfam" id="PF08402">
    <property type="entry name" value="TOBE_2"/>
    <property type="match status" value="1"/>
</dbReference>
<evidence type="ECO:0000256" key="3">
    <source>
        <dbReference type="ARBA" id="ARBA00022840"/>
    </source>
</evidence>
<dbReference type="InterPro" id="IPR003593">
    <property type="entry name" value="AAA+_ATPase"/>
</dbReference>
<keyword evidence="6" id="KW-1185">Reference proteome</keyword>
<keyword evidence="1" id="KW-0813">Transport</keyword>
<dbReference type="Gene3D" id="2.40.50.100">
    <property type="match status" value="1"/>
</dbReference>
<dbReference type="InterPro" id="IPR003439">
    <property type="entry name" value="ABC_transporter-like_ATP-bd"/>
</dbReference>
<evidence type="ECO:0000313" key="6">
    <source>
        <dbReference type="Proteomes" id="UP001139158"/>
    </source>
</evidence>
<evidence type="ECO:0000256" key="2">
    <source>
        <dbReference type="ARBA" id="ARBA00022741"/>
    </source>
</evidence>
<evidence type="ECO:0000256" key="1">
    <source>
        <dbReference type="ARBA" id="ARBA00022448"/>
    </source>
</evidence>
<dbReference type="SMART" id="SM00382">
    <property type="entry name" value="AAA"/>
    <property type="match status" value="1"/>
</dbReference>
<dbReference type="EMBL" id="JAJFZV010000004">
    <property type="protein sequence ID" value="MCC3297218.1"/>
    <property type="molecule type" value="Genomic_DNA"/>
</dbReference>
<organism evidence="5 6">
    <name type="scientific">Arthrobacter caoxuetaonis</name>
    <dbReference type="NCBI Taxonomy" id="2886935"/>
    <lineage>
        <taxon>Bacteria</taxon>
        <taxon>Bacillati</taxon>
        <taxon>Actinomycetota</taxon>
        <taxon>Actinomycetes</taxon>
        <taxon>Micrococcales</taxon>
        <taxon>Micrococcaceae</taxon>
        <taxon>Arthrobacter</taxon>
    </lineage>
</organism>
<evidence type="ECO:0000313" key="5">
    <source>
        <dbReference type="EMBL" id="MCC3297218.1"/>
    </source>
</evidence>
<reference evidence="5" key="1">
    <citation type="submission" date="2021-10" db="EMBL/GenBank/DDBJ databases">
        <title>Novel species in genus Arthrobacter.</title>
        <authorList>
            <person name="Liu Y."/>
        </authorList>
    </citation>
    <scope>NUCLEOTIDE SEQUENCE</scope>
    <source>
        <strain evidence="5">Zg-Y453</strain>
    </source>
</reference>
<keyword evidence="2" id="KW-0547">Nucleotide-binding</keyword>
<dbReference type="InterPro" id="IPR013611">
    <property type="entry name" value="Transp-assoc_OB_typ2"/>
</dbReference>
<dbReference type="Gene3D" id="3.40.50.300">
    <property type="entry name" value="P-loop containing nucleotide triphosphate hydrolases"/>
    <property type="match status" value="1"/>
</dbReference>
<dbReference type="InterPro" id="IPR008995">
    <property type="entry name" value="Mo/tungstate-bd_C_term_dom"/>
</dbReference>
<dbReference type="InterPro" id="IPR017871">
    <property type="entry name" value="ABC_transporter-like_CS"/>
</dbReference>
<dbReference type="GO" id="GO:0043190">
    <property type="term" value="C:ATP-binding cassette (ABC) transporter complex"/>
    <property type="evidence" value="ECO:0007669"/>
    <property type="project" value="InterPro"/>
</dbReference>
<dbReference type="SUPFAM" id="SSF52540">
    <property type="entry name" value="P-loop containing nucleoside triphosphate hydrolases"/>
    <property type="match status" value="1"/>
</dbReference>
<dbReference type="FunFam" id="3.40.50.300:FF:000133">
    <property type="entry name" value="Spermidine/putrescine import ATP-binding protein PotA"/>
    <property type="match status" value="1"/>
</dbReference>
<dbReference type="RefSeq" id="WP_227894996.1">
    <property type="nucleotide sequence ID" value="NZ_CP099466.1"/>
</dbReference>
<proteinExistence type="predicted"/>
<dbReference type="GO" id="GO:0022857">
    <property type="term" value="F:transmembrane transporter activity"/>
    <property type="evidence" value="ECO:0007669"/>
    <property type="project" value="InterPro"/>
</dbReference>
<accession>A0A9X1MC44</accession>
<dbReference type="PANTHER" id="PTHR42781">
    <property type="entry name" value="SPERMIDINE/PUTRESCINE IMPORT ATP-BINDING PROTEIN POTA"/>
    <property type="match status" value="1"/>
</dbReference>
<protein>
    <submittedName>
        <fullName evidence="5">ABC transporter ATP-binding protein</fullName>
    </submittedName>
</protein>
<dbReference type="PROSITE" id="PS50893">
    <property type="entry name" value="ABC_TRANSPORTER_2"/>
    <property type="match status" value="1"/>
</dbReference>
<dbReference type="PANTHER" id="PTHR42781:SF4">
    <property type="entry name" value="SPERMIDINE_PUTRESCINE IMPORT ATP-BINDING PROTEIN POTA"/>
    <property type="match status" value="1"/>
</dbReference>
<dbReference type="Pfam" id="PF00005">
    <property type="entry name" value="ABC_tran"/>
    <property type="match status" value="1"/>
</dbReference>
<name>A0A9X1MC44_9MICC</name>
<comment type="caution">
    <text evidence="5">The sequence shown here is derived from an EMBL/GenBank/DDBJ whole genome shotgun (WGS) entry which is preliminary data.</text>
</comment>
<dbReference type="InterPro" id="IPR027417">
    <property type="entry name" value="P-loop_NTPase"/>
</dbReference>
<feature type="domain" description="ABC transporter" evidence="4">
    <location>
        <begin position="15"/>
        <end position="245"/>
    </location>
</feature>
<gene>
    <name evidence="5" type="ORF">LJ757_05280</name>
</gene>
<dbReference type="PROSITE" id="PS00211">
    <property type="entry name" value="ABC_TRANSPORTER_1"/>
    <property type="match status" value="1"/>
</dbReference>
<dbReference type="Proteomes" id="UP001139158">
    <property type="component" value="Unassembled WGS sequence"/>
</dbReference>
<sequence>MTTGPAPVPGPQPLLALRGLSHSYGSVQALHGIDLDIADNEFFALLGPSGCGKSTLLRSIAGFETPAEGEILLDGGPLTRLPAHRRPVNMMFQSYALFPHLSVEKNVAYGLEAEGTGKAEVRRRVGEVLETIGLTKFAKRRPSQLSGGQRQRVALARAIVKHPRLLLLDEPLSALDRKVRAEMQLELKRLQHEAGMTFVVVTHDQEEAMSMADRVAVLNGGRLEQVDTPVGLYSAPASRFVADFIGSANLLDGTAVAGGILLESGLVLAADHGLSAGSAATAVIRPEDVVLTAPGAGILDGTVLDTYFLGGTSTVAVRVSGVPAPFICTLRSVHVPQRGSEVGLIVDAARTVAVADDRGAGPLEAAAQETVSS</sequence>
<dbReference type="InterPro" id="IPR050093">
    <property type="entry name" value="ABC_SmlMolc_Importer"/>
</dbReference>
<dbReference type="AlphaFoldDB" id="A0A9X1MC44"/>
<evidence type="ECO:0000259" key="4">
    <source>
        <dbReference type="PROSITE" id="PS50893"/>
    </source>
</evidence>